<keyword evidence="4" id="KW-0560">Oxidoreductase</keyword>
<dbReference type="EMBL" id="JAPMLT010000002">
    <property type="protein sequence ID" value="MCX7569443.1"/>
    <property type="molecule type" value="Genomic_DNA"/>
</dbReference>
<dbReference type="PANTHER" id="PTHR46696">
    <property type="entry name" value="P450, PUTATIVE (EUROFUNG)-RELATED"/>
    <property type="match status" value="1"/>
</dbReference>
<dbReference type="InterPro" id="IPR002397">
    <property type="entry name" value="Cyt_P450_B"/>
</dbReference>
<dbReference type="Pfam" id="PF00067">
    <property type="entry name" value="p450"/>
    <property type="match status" value="1"/>
</dbReference>
<gene>
    <name evidence="5" type="ORF">OS242_05675</name>
</gene>
<dbReference type="PROSITE" id="PS00086">
    <property type="entry name" value="CYTOCHROME_P450"/>
    <property type="match status" value="1"/>
</dbReference>
<dbReference type="InterPro" id="IPR017972">
    <property type="entry name" value="Cyt_P450_CS"/>
</dbReference>
<dbReference type="Gene3D" id="1.10.630.10">
    <property type="entry name" value="Cytochrome P450"/>
    <property type="match status" value="1"/>
</dbReference>
<dbReference type="Proteomes" id="UP001208017">
    <property type="component" value="Unassembled WGS sequence"/>
</dbReference>
<protein>
    <submittedName>
        <fullName evidence="5">Cytochrome P450</fullName>
    </submittedName>
</protein>
<dbReference type="SUPFAM" id="SSF48264">
    <property type="entry name" value="Cytochrome P450"/>
    <property type="match status" value="1"/>
</dbReference>
<accession>A0ABT3WXN9</accession>
<comment type="caution">
    <text evidence="5">The sequence shown here is derived from an EMBL/GenBank/DDBJ whole genome shotgun (WGS) entry which is preliminary data.</text>
</comment>
<keyword evidence="4" id="KW-0479">Metal-binding</keyword>
<evidence type="ECO:0000256" key="1">
    <source>
        <dbReference type="ARBA" id="ARBA00010617"/>
    </source>
</evidence>
<proteinExistence type="inferred from homology"/>
<dbReference type="InterPro" id="IPR036396">
    <property type="entry name" value="Cyt_P450_sf"/>
</dbReference>
<evidence type="ECO:0000313" key="5">
    <source>
        <dbReference type="EMBL" id="MCX7569443.1"/>
    </source>
</evidence>
<keyword evidence="2 4" id="KW-0349">Heme</keyword>
<dbReference type="PRINTS" id="PR00359">
    <property type="entry name" value="BP450"/>
</dbReference>
<evidence type="ECO:0000256" key="3">
    <source>
        <dbReference type="ARBA" id="ARBA00023033"/>
    </source>
</evidence>
<keyword evidence="4" id="KW-0408">Iron</keyword>
<dbReference type="InterPro" id="IPR001128">
    <property type="entry name" value="Cyt_P450"/>
</dbReference>
<organism evidence="5 6">
    <name type="scientific">Tumebacillus lacus</name>
    <dbReference type="NCBI Taxonomy" id="2995335"/>
    <lineage>
        <taxon>Bacteria</taxon>
        <taxon>Bacillati</taxon>
        <taxon>Bacillota</taxon>
        <taxon>Bacilli</taxon>
        <taxon>Bacillales</taxon>
        <taxon>Alicyclobacillaceae</taxon>
        <taxon>Tumebacillus</taxon>
    </lineage>
</organism>
<dbReference type="RefSeq" id="WP_267150685.1">
    <property type="nucleotide sequence ID" value="NZ_JAPMLT010000002.1"/>
</dbReference>
<name>A0ABT3WXN9_9BACL</name>
<keyword evidence="3 4" id="KW-0503">Monooxygenase</keyword>
<dbReference type="CDD" id="cd11032">
    <property type="entry name" value="P450_EryK-like"/>
    <property type="match status" value="1"/>
</dbReference>
<sequence>MEQQRQVRSGIMTPVKGLMTREERLHPFSFFKTMRETSPVRYDSDRDTWDVFRYEDVYRVLSDHTTFSSNRNAIQNREDSASLIGMDPPQHTKFRNIVNRAFTPKRVADLAPRIEEITHELLDEAAGKGAIDLIEAFAGPLPVIVIAEILGIPREDRHLFKEWSDKLVESPDVQQADAYQASMMEKARVAQELGAYFKKQLDARRVNPGDDLLTVLLDAEVEGERLNEGQLLSFCLLLLVAGNETTTNLITNAVRAFTEQPELQTQLRKNPDLIPGAVEEALRYYSPVAAIPSRFATTDVELGGQMIKKGDQVVAWVASANRDEDKFPDADRFIVNRNPNAHLAFGWGIHFCLGAPLARLEGQIALQAIIERLPNIKLQADTELQPVTSTLVYAVKALPITFDTM</sequence>
<reference evidence="5 6" key="1">
    <citation type="submission" date="2022-11" db="EMBL/GenBank/DDBJ databases">
        <title>Study of microbial diversity in lake waters.</title>
        <authorList>
            <person name="Zhang J."/>
        </authorList>
    </citation>
    <scope>NUCLEOTIDE SEQUENCE [LARGE SCALE GENOMIC DNA]</scope>
    <source>
        <strain evidence="5 6">DT12</strain>
    </source>
</reference>
<dbReference type="PANTHER" id="PTHR46696:SF1">
    <property type="entry name" value="CYTOCHROME P450 YJIB-RELATED"/>
    <property type="match status" value="1"/>
</dbReference>
<evidence type="ECO:0000256" key="4">
    <source>
        <dbReference type="RuleBase" id="RU000461"/>
    </source>
</evidence>
<evidence type="ECO:0000256" key="2">
    <source>
        <dbReference type="ARBA" id="ARBA00022617"/>
    </source>
</evidence>
<keyword evidence="6" id="KW-1185">Reference proteome</keyword>
<comment type="similarity">
    <text evidence="1 4">Belongs to the cytochrome P450 family.</text>
</comment>
<evidence type="ECO:0000313" key="6">
    <source>
        <dbReference type="Proteomes" id="UP001208017"/>
    </source>
</evidence>